<organism evidence="1 2">
    <name type="scientific">Clostridium perfringens</name>
    <dbReference type="NCBI Taxonomy" id="1502"/>
    <lineage>
        <taxon>Bacteria</taxon>
        <taxon>Bacillati</taxon>
        <taxon>Bacillota</taxon>
        <taxon>Clostridia</taxon>
        <taxon>Eubacteriales</taxon>
        <taxon>Clostridiaceae</taxon>
        <taxon>Clostridium</taxon>
    </lineage>
</organism>
<dbReference type="RefSeq" id="WP_111926596.1">
    <property type="nucleotide sequence ID" value="NZ_UAWG01000012.1"/>
</dbReference>
<accession>A0A2X2XX00</accession>
<evidence type="ECO:0000313" key="2">
    <source>
        <dbReference type="Proteomes" id="UP000249986"/>
    </source>
</evidence>
<dbReference type="AlphaFoldDB" id="A0A2X2XX00"/>
<name>A0A2X2XX00_CLOPF</name>
<dbReference type="Proteomes" id="UP000249986">
    <property type="component" value="Unassembled WGS sequence"/>
</dbReference>
<protein>
    <submittedName>
        <fullName evidence="1">Uncharacterized protein</fullName>
    </submittedName>
</protein>
<sequence>MENKACIEVLESMLNRFRKDLAIAHASCNQYEVVRFAENIEALNHAISILENLNLKKTIFI</sequence>
<reference evidence="1 2" key="1">
    <citation type="submission" date="2018-06" db="EMBL/GenBank/DDBJ databases">
        <authorList>
            <consortium name="Pathogen Informatics"/>
            <person name="Doyle S."/>
        </authorList>
    </citation>
    <scope>NUCLEOTIDE SEQUENCE [LARGE SCALE GENOMIC DNA]</scope>
    <source>
        <strain evidence="1 2">NCTC10719</strain>
    </source>
</reference>
<evidence type="ECO:0000313" key="1">
    <source>
        <dbReference type="EMBL" id="SQB60282.1"/>
    </source>
</evidence>
<gene>
    <name evidence="1" type="ORF">NCTC10719_01871</name>
</gene>
<dbReference type="EMBL" id="UAWG01000012">
    <property type="protein sequence ID" value="SQB60282.1"/>
    <property type="molecule type" value="Genomic_DNA"/>
</dbReference>
<proteinExistence type="predicted"/>